<evidence type="ECO:0000256" key="1">
    <source>
        <dbReference type="ARBA" id="ARBA00001966"/>
    </source>
</evidence>
<gene>
    <name evidence="7" type="ORF">KEM10_04615</name>
</gene>
<keyword evidence="4" id="KW-0408">Iron</keyword>
<feature type="domain" description="Radical SAM core" evidence="6">
    <location>
        <begin position="250"/>
        <end position="459"/>
    </location>
</feature>
<dbReference type="EMBL" id="JAGUCO010000002">
    <property type="protein sequence ID" value="MBS2097550.1"/>
    <property type="molecule type" value="Genomic_DNA"/>
</dbReference>
<dbReference type="InterPro" id="IPR051198">
    <property type="entry name" value="BchE-like"/>
</dbReference>
<proteinExistence type="predicted"/>
<evidence type="ECO:0000313" key="8">
    <source>
        <dbReference type="Proteomes" id="UP000708576"/>
    </source>
</evidence>
<dbReference type="InterPro" id="IPR007197">
    <property type="entry name" value="rSAM"/>
</dbReference>
<sequence>MSILLNCLPPTDIYSPSISLSILKSFMENNGVSTQIKYWNFSLSVMSEYTDSEDTEIRLLPFLSILNDREYNNKGNKRIISLLQKLDPDHKSVNPYYYPEFLDEAKERIYNTITEELQDIDFSEIKLFGITAKYNQWIPGMLLAEEVKKIAPHVKVIIGGFGSDNAAREVMKICDAFDFSTWGEGEYPLLSLSEQIKSESNDYSLVPRLIYRQDNELKQSGTNQSKYLDFENYIYPNYDDYFSSFPEDEDRDEISLPINSIRSCHWHRCNFCDFNQGYKLRARSPECVVKEIEHLNLHYGISIFTFVDSDTFGSLHHFERLLDLLIDLRYRTEEDYSLWAELIPNGNYDAKLMEKMTIAGFKNLFIGYDGLSDKLLASMNKSNTFSDNLFFIKYAIKNGINPVVNVIKHIPGEKEEDVQECIDNLHFLRFYYGDSVISFAHEYVELVLSSMSKYYKLIPDKELDHYNTDNLSYLLPDSYSNHANRFHLFRFKHDIPSNSREWEKLIDIENYYKTNRFSYKIQENNGVYYYTEYCNDEEIENIVFGQPEYGFVLQAAEKQVCKFYSLFKNAQERFKGITEEQLKEILNNLRQNYLIYFNADYSQIISVIEL</sequence>
<dbReference type="InterPro" id="IPR023404">
    <property type="entry name" value="rSAM_horseshoe"/>
</dbReference>
<dbReference type="Gene3D" id="3.40.50.280">
    <property type="entry name" value="Cobalamin-binding domain"/>
    <property type="match status" value="1"/>
</dbReference>
<keyword evidence="3" id="KW-0479">Metal-binding</keyword>
<dbReference type="Pfam" id="PF04055">
    <property type="entry name" value="Radical_SAM"/>
    <property type="match status" value="1"/>
</dbReference>
<dbReference type="SMART" id="SM00729">
    <property type="entry name" value="Elp3"/>
    <property type="match status" value="1"/>
</dbReference>
<keyword evidence="5" id="KW-0411">Iron-sulfur</keyword>
<dbReference type="PROSITE" id="PS51918">
    <property type="entry name" value="RADICAL_SAM"/>
    <property type="match status" value="1"/>
</dbReference>
<accession>A0ABS5JRV9</accession>
<evidence type="ECO:0000256" key="3">
    <source>
        <dbReference type="ARBA" id="ARBA00022723"/>
    </source>
</evidence>
<evidence type="ECO:0000256" key="2">
    <source>
        <dbReference type="ARBA" id="ARBA00022691"/>
    </source>
</evidence>
<name>A0ABS5JRV9_9BACT</name>
<evidence type="ECO:0000256" key="5">
    <source>
        <dbReference type="ARBA" id="ARBA00023014"/>
    </source>
</evidence>
<comment type="caution">
    <text evidence="7">The sequence shown here is derived from an EMBL/GenBank/DDBJ whole genome shotgun (WGS) entry which is preliminary data.</text>
</comment>
<dbReference type="PANTHER" id="PTHR43409">
    <property type="entry name" value="ANAEROBIC MAGNESIUM-PROTOPORPHYRIN IX MONOMETHYL ESTER CYCLASE-RELATED"/>
    <property type="match status" value="1"/>
</dbReference>
<evidence type="ECO:0000313" key="7">
    <source>
        <dbReference type="EMBL" id="MBS2097550.1"/>
    </source>
</evidence>
<reference evidence="7 8" key="1">
    <citation type="journal article" date="2015" name="Int. J. Syst. Evol. Microbiol.">
        <title>Carboxylicivirga linearis sp. nov., isolated from a sea cucumber culture pond.</title>
        <authorList>
            <person name="Wang F.Q."/>
            <person name="Zhou Y.X."/>
            <person name="Lin X.Z."/>
            <person name="Chen G.J."/>
            <person name="Du Z.J."/>
        </authorList>
    </citation>
    <scope>NUCLEOTIDE SEQUENCE [LARGE SCALE GENOMIC DNA]</scope>
    <source>
        <strain evidence="7 8">FB218</strain>
    </source>
</reference>
<evidence type="ECO:0000259" key="6">
    <source>
        <dbReference type="PROSITE" id="PS51918"/>
    </source>
</evidence>
<dbReference type="InterPro" id="IPR006638">
    <property type="entry name" value="Elp3/MiaA/NifB-like_rSAM"/>
</dbReference>
<keyword evidence="2" id="KW-0949">S-adenosyl-L-methionine</keyword>
<dbReference type="SFLD" id="SFLDS00029">
    <property type="entry name" value="Radical_SAM"/>
    <property type="match status" value="1"/>
</dbReference>
<dbReference type="SFLD" id="SFLDG01082">
    <property type="entry name" value="B12-binding_domain_containing"/>
    <property type="match status" value="1"/>
</dbReference>
<organism evidence="7 8">
    <name type="scientific">Carboxylicivirga linearis</name>
    <dbReference type="NCBI Taxonomy" id="1628157"/>
    <lineage>
        <taxon>Bacteria</taxon>
        <taxon>Pseudomonadati</taxon>
        <taxon>Bacteroidota</taxon>
        <taxon>Bacteroidia</taxon>
        <taxon>Marinilabiliales</taxon>
        <taxon>Marinilabiliaceae</taxon>
        <taxon>Carboxylicivirga</taxon>
    </lineage>
</organism>
<dbReference type="RefSeq" id="WP_212214098.1">
    <property type="nucleotide sequence ID" value="NZ_JAGUCO010000002.1"/>
</dbReference>
<dbReference type="SUPFAM" id="SSF102114">
    <property type="entry name" value="Radical SAM enzymes"/>
    <property type="match status" value="1"/>
</dbReference>
<dbReference type="Gene3D" id="3.80.30.20">
    <property type="entry name" value="tm_1862 like domain"/>
    <property type="match status" value="1"/>
</dbReference>
<keyword evidence="8" id="KW-1185">Reference proteome</keyword>
<comment type="cofactor">
    <cofactor evidence="1">
        <name>[4Fe-4S] cluster</name>
        <dbReference type="ChEBI" id="CHEBI:49883"/>
    </cofactor>
</comment>
<protein>
    <submittedName>
        <fullName evidence="7">Radical SAM protein</fullName>
    </submittedName>
</protein>
<dbReference type="InterPro" id="IPR058240">
    <property type="entry name" value="rSAM_sf"/>
</dbReference>
<evidence type="ECO:0000256" key="4">
    <source>
        <dbReference type="ARBA" id="ARBA00023004"/>
    </source>
</evidence>
<dbReference type="Proteomes" id="UP000708576">
    <property type="component" value="Unassembled WGS sequence"/>
</dbReference>